<dbReference type="InterPro" id="IPR001223">
    <property type="entry name" value="Glyco_hydro18_cat"/>
</dbReference>
<reference evidence="15 16" key="2">
    <citation type="journal article" date="2017" name="Sci. Rep.">
        <title>Ant-infecting Ophiocordyceps genomes reveal a high diversity of potential behavioral manipulation genes and a possible major role for enterotoxins.</title>
        <authorList>
            <person name="de Bekker C."/>
            <person name="Ohm R.A."/>
            <person name="Evans H.C."/>
            <person name="Brachmann A."/>
            <person name="Hughes D.P."/>
        </authorList>
    </citation>
    <scope>NUCLEOTIDE SEQUENCE [LARGE SCALE GENOMIC DNA]</scope>
    <source>
        <strain evidence="15 16">SC16a</strain>
    </source>
</reference>
<dbReference type="InterPro" id="IPR011583">
    <property type="entry name" value="Chitinase_II/V-like_cat"/>
</dbReference>
<evidence type="ECO:0000256" key="1">
    <source>
        <dbReference type="ARBA" id="ARBA00000822"/>
    </source>
</evidence>
<evidence type="ECO:0000256" key="13">
    <source>
        <dbReference type="SAM" id="SignalP"/>
    </source>
</evidence>
<keyword evidence="10" id="KW-0624">Polysaccharide degradation</keyword>
<keyword evidence="9 11" id="KW-0326">Glycosidase</keyword>
<comment type="subcellular location">
    <subcellularLocation>
        <location evidence="2">Secreted</location>
    </subcellularLocation>
</comment>
<evidence type="ECO:0000256" key="5">
    <source>
        <dbReference type="ARBA" id="ARBA00022525"/>
    </source>
</evidence>
<dbReference type="SUPFAM" id="SSF51445">
    <property type="entry name" value="(Trans)glycosidases"/>
    <property type="match status" value="1"/>
</dbReference>
<dbReference type="SUPFAM" id="SSF54556">
    <property type="entry name" value="Chitinase insertion domain"/>
    <property type="match status" value="1"/>
</dbReference>
<dbReference type="InterPro" id="IPR029070">
    <property type="entry name" value="Chitinase_insertion_sf"/>
</dbReference>
<organism evidence="15 16">
    <name type="scientific">Ophiocordyceps unilateralis</name>
    <name type="common">Zombie-ant fungus</name>
    <name type="synonym">Torrubia unilateralis</name>
    <dbReference type="NCBI Taxonomy" id="268505"/>
    <lineage>
        <taxon>Eukaryota</taxon>
        <taxon>Fungi</taxon>
        <taxon>Dikarya</taxon>
        <taxon>Ascomycota</taxon>
        <taxon>Pezizomycotina</taxon>
        <taxon>Sordariomycetes</taxon>
        <taxon>Hypocreomycetidae</taxon>
        <taxon>Hypocreales</taxon>
        <taxon>Ophiocordycipitaceae</taxon>
        <taxon>Ophiocordyceps</taxon>
    </lineage>
</organism>
<dbReference type="PROSITE" id="PS01095">
    <property type="entry name" value="GH18_1"/>
    <property type="match status" value="1"/>
</dbReference>
<reference evidence="15 16" key="1">
    <citation type="journal article" date="2015" name="BMC Genomics">
        <title>Gene expression during zombie ant biting behavior reflects the complexity underlying fungal parasitic behavioral manipulation.</title>
        <authorList>
            <person name="de Bekker C."/>
            <person name="Ohm R.A."/>
            <person name="Loreto R.G."/>
            <person name="Sebastian A."/>
            <person name="Albert I."/>
            <person name="Merrow M."/>
            <person name="Brachmann A."/>
            <person name="Hughes D.P."/>
        </authorList>
    </citation>
    <scope>NUCLEOTIDE SEQUENCE [LARGE SCALE GENOMIC DNA]</scope>
    <source>
        <strain evidence="15 16">SC16a</strain>
    </source>
</reference>
<dbReference type="EC" id="3.2.1.14" evidence="4"/>
<feature type="chain" id="PRO_5012812204" description="chitinase" evidence="13">
    <location>
        <begin position="20"/>
        <end position="403"/>
    </location>
</feature>
<dbReference type="Proteomes" id="UP000037136">
    <property type="component" value="Unassembled WGS sequence"/>
</dbReference>
<evidence type="ECO:0000256" key="4">
    <source>
        <dbReference type="ARBA" id="ARBA00012729"/>
    </source>
</evidence>
<evidence type="ECO:0000256" key="3">
    <source>
        <dbReference type="ARBA" id="ARBA00008682"/>
    </source>
</evidence>
<keyword evidence="16" id="KW-1185">Reference proteome</keyword>
<comment type="catalytic activity">
    <reaction evidence="1">
        <text>Random endo-hydrolysis of N-acetyl-beta-D-glucosaminide (1-&gt;4)-beta-linkages in chitin and chitodextrins.</text>
        <dbReference type="EC" id="3.2.1.14"/>
    </reaction>
</comment>
<evidence type="ECO:0000256" key="8">
    <source>
        <dbReference type="ARBA" id="ARBA00023277"/>
    </source>
</evidence>
<dbReference type="SMART" id="SM00636">
    <property type="entry name" value="Glyco_18"/>
    <property type="match status" value="1"/>
</dbReference>
<evidence type="ECO:0000256" key="6">
    <source>
        <dbReference type="ARBA" id="ARBA00022801"/>
    </source>
</evidence>
<dbReference type="GO" id="GO:0000272">
    <property type="term" value="P:polysaccharide catabolic process"/>
    <property type="evidence" value="ECO:0007669"/>
    <property type="project" value="UniProtKB-KW"/>
</dbReference>
<protein>
    <recommendedName>
        <fullName evidence="4">chitinase</fullName>
        <ecNumber evidence="4">3.2.1.14</ecNumber>
    </recommendedName>
</protein>
<proteinExistence type="inferred from homology"/>
<evidence type="ECO:0000313" key="16">
    <source>
        <dbReference type="Proteomes" id="UP000037136"/>
    </source>
</evidence>
<dbReference type="PROSITE" id="PS51910">
    <property type="entry name" value="GH18_2"/>
    <property type="match status" value="1"/>
</dbReference>
<dbReference type="InterPro" id="IPR001579">
    <property type="entry name" value="Glyco_hydro_18_chit_AS"/>
</dbReference>
<dbReference type="OrthoDB" id="76388at2759"/>
<comment type="caution">
    <text evidence="15">The sequence shown here is derived from an EMBL/GenBank/DDBJ whole genome shotgun (WGS) entry which is preliminary data.</text>
</comment>
<dbReference type="GO" id="GO:0008843">
    <property type="term" value="F:endochitinase activity"/>
    <property type="evidence" value="ECO:0007669"/>
    <property type="project" value="UniProtKB-EC"/>
</dbReference>
<evidence type="ECO:0000256" key="7">
    <source>
        <dbReference type="ARBA" id="ARBA00023024"/>
    </source>
</evidence>
<keyword evidence="8" id="KW-0119">Carbohydrate metabolism</keyword>
<keyword evidence="5" id="KW-0964">Secreted</keyword>
<dbReference type="STRING" id="268505.A0A2A9P7E3"/>
<dbReference type="InterPro" id="IPR017853">
    <property type="entry name" value="GH"/>
</dbReference>
<gene>
    <name evidence="15" type="ORF">XA68_15952</name>
</gene>
<dbReference type="GO" id="GO:0005576">
    <property type="term" value="C:extracellular region"/>
    <property type="evidence" value="ECO:0007669"/>
    <property type="project" value="UniProtKB-SubCell"/>
</dbReference>
<dbReference type="AlphaFoldDB" id="A0A2A9P7E3"/>
<feature type="domain" description="GH18" evidence="14">
    <location>
        <begin position="25"/>
        <end position="401"/>
    </location>
</feature>
<dbReference type="PANTHER" id="PTHR11177:SF392">
    <property type="entry name" value="HAP41P"/>
    <property type="match status" value="1"/>
</dbReference>
<dbReference type="Gene3D" id="3.20.20.80">
    <property type="entry name" value="Glycosidases"/>
    <property type="match status" value="1"/>
</dbReference>
<dbReference type="GO" id="GO:0008061">
    <property type="term" value="F:chitin binding"/>
    <property type="evidence" value="ECO:0007669"/>
    <property type="project" value="InterPro"/>
</dbReference>
<keyword evidence="13" id="KW-0732">Signal</keyword>
<keyword evidence="7" id="KW-0146">Chitin degradation</keyword>
<comment type="similarity">
    <text evidence="3">Belongs to the glycosyl hydrolase 18 family. Chitinase class V subfamily.</text>
</comment>
<accession>A0A2A9P7E3</accession>
<feature type="signal peptide" evidence="13">
    <location>
        <begin position="1"/>
        <end position="19"/>
    </location>
</feature>
<keyword evidence="6 11" id="KW-0378">Hydrolase</keyword>
<sequence>MRFSPCFLVAAGLVLETSAASTGSPVTVGYYPIWKRQYMSSVDFSMYSHINIGFAVPRPDGSLTFDGDSFLHQLVSDLHGKGAKSLISVGGWTGSNLFSGIAKSSSATDTLIRSIIDYIKKNNLDGVDIDWEYPGRLGNTCNVFDAQNDSKNFLALLQKLRQQLDATFGGRKKLITLAVRVEPFDDSNGPMSDVSAFAKVVDWISLMAYDLNGAWRATTGPNAPFNFERGKGEQLSFVSAVDSWVRAGWPANQIVVGVAFYGRATQALQDMAKDAGNQYQPQSKVVPPGDKEDASWSDSCAASSSNSGTWQWKHLRDQGVLSSPTTAHSPWVRHWDSKTQTPWLFNSQTKTFISYDDPQSLEIKINYAASKGLAGSMVWSMEMDTPDHELLRVLKKKWTRQSR</sequence>
<dbReference type="Gene3D" id="3.10.50.10">
    <property type="match status" value="1"/>
</dbReference>
<feature type="region of interest" description="Disordered" evidence="12">
    <location>
        <begin position="276"/>
        <end position="300"/>
    </location>
</feature>
<evidence type="ECO:0000256" key="12">
    <source>
        <dbReference type="SAM" id="MobiDB-lite"/>
    </source>
</evidence>
<dbReference type="InterPro" id="IPR050314">
    <property type="entry name" value="Glycosyl_Hydrlase_18"/>
</dbReference>
<evidence type="ECO:0000256" key="9">
    <source>
        <dbReference type="ARBA" id="ARBA00023295"/>
    </source>
</evidence>
<dbReference type="PANTHER" id="PTHR11177">
    <property type="entry name" value="CHITINASE"/>
    <property type="match status" value="1"/>
</dbReference>
<evidence type="ECO:0000256" key="10">
    <source>
        <dbReference type="ARBA" id="ARBA00023326"/>
    </source>
</evidence>
<evidence type="ECO:0000259" key="14">
    <source>
        <dbReference type="PROSITE" id="PS51910"/>
    </source>
</evidence>
<dbReference type="Pfam" id="PF00704">
    <property type="entry name" value="Glyco_hydro_18"/>
    <property type="match status" value="1"/>
</dbReference>
<evidence type="ECO:0000256" key="2">
    <source>
        <dbReference type="ARBA" id="ARBA00004613"/>
    </source>
</evidence>
<dbReference type="GO" id="GO:0006032">
    <property type="term" value="P:chitin catabolic process"/>
    <property type="evidence" value="ECO:0007669"/>
    <property type="project" value="UniProtKB-KW"/>
</dbReference>
<evidence type="ECO:0000256" key="11">
    <source>
        <dbReference type="RuleBase" id="RU000489"/>
    </source>
</evidence>
<evidence type="ECO:0000313" key="15">
    <source>
        <dbReference type="EMBL" id="PFH56812.1"/>
    </source>
</evidence>
<name>A0A2A9P7E3_OPHUN</name>
<dbReference type="EMBL" id="LAZP02000503">
    <property type="protein sequence ID" value="PFH56812.1"/>
    <property type="molecule type" value="Genomic_DNA"/>
</dbReference>